<dbReference type="GO" id="GO:0005198">
    <property type="term" value="F:structural molecule activity"/>
    <property type="evidence" value="ECO:0007669"/>
    <property type="project" value="InterPro"/>
</dbReference>
<evidence type="ECO:0000259" key="8">
    <source>
        <dbReference type="Pfam" id="PF06429"/>
    </source>
</evidence>
<dbReference type="InterPro" id="IPR010930">
    <property type="entry name" value="Flg_bb/hook_C_dom"/>
</dbReference>
<protein>
    <recommendedName>
        <fullName evidence="4">Flagellar hook-associated protein 1</fullName>
    </recommendedName>
</protein>
<feature type="domain" description="Flagellar basal-body/hook protein C-terminal" evidence="8">
    <location>
        <begin position="581"/>
        <end position="620"/>
    </location>
</feature>
<dbReference type="AlphaFoldDB" id="A0A0B5QG88"/>
<evidence type="ECO:0000256" key="7">
    <source>
        <dbReference type="SAM" id="Coils"/>
    </source>
</evidence>
<evidence type="ECO:0000313" key="10">
    <source>
        <dbReference type="EMBL" id="AJH01350.1"/>
    </source>
</evidence>
<comment type="subcellular location">
    <subcellularLocation>
        <location evidence="1">Bacterial flagellum</location>
    </subcellularLocation>
    <subcellularLocation>
        <location evidence="2">Secreted</location>
    </subcellularLocation>
</comment>
<evidence type="ECO:0000256" key="3">
    <source>
        <dbReference type="ARBA" id="ARBA00009677"/>
    </source>
</evidence>
<comment type="similarity">
    <text evidence="3">Belongs to the flagella basal body rod proteins family.</text>
</comment>
<dbReference type="Pfam" id="PF22638">
    <property type="entry name" value="FlgK_D1"/>
    <property type="match status" value="1"/>
</dbReference>
<dbReference type="PANTHER" id="PTHR30033:SF1">
    <property type="entry name" value="FLAGELLAR HOOK-ASSOCIATED PROTEIN 1"/>
    <property type="match status" value="1"/>
</dbReference>
<dbReference type="InterPro" id="IPR002371">
    <property type="entry name" value="FlgK"/>
</dbReference>
<feature type="domain" description="Flagellar hook-associated protein FlgK helical" evidence="9">
    <location>
        <begin position="102"/>
        <end position="239"/>
    </location>
</feature>
<evidence type="ECO:0000256" key="1">
    <source>
        <dbReference type="ARBA" id="ARBA00004365"/>
    </source>
</evidence>
<dbReference type="NCBIfam" id="TIGR02492">
    <property type="entry name" value="flgK_ends"/>
    <property type="match status" value="1"/>
</dbReference>
<keyword evidence="10" id="KW-0969">Cilium</keyword>
<keyword evidence="6" id="KW-0975">Bacterial flagellum</keyword>
<evidence type="ECO:0000313" key="11">
    <source>
        <dbReference type="Proteomes" id="UP000031866"/>
    </source>
</evidence>
<dbReference type="GO" id="GO:0005576">
    <property type="term" value="C:extracellular region"/>
    <property type="evidence" value="ECO:0007669"/>
    <property type="project" value="UniProtKB-SubCell"/>
</dbReference>
<dbReference type="GO" id="GO:0044780">
    <property type="term" value="P:bacterial-type flagellum assembly"/>
    <property type="evidence" value="ECO:0007669"/>
    <property type="project" value="InterPro"/>
</dbReference>
<feature type="coiled-coil region" evidence="7">
    <location>
        <begin position="173"/>
        <end position="200"/>
    </location>
</feature>
<keyword evidence="10" id="KW-0282">Flagellum</keyword>
<dbReference type="PRINTS" id="PR01005">
    <property type="entry name" value="FLGHOOKAP1"/>
</dbReference>
<dbReference type="RefSeq" id="WP_041899773.1">
    <property type="nucleotide sequence ID" value="NZ_CP010086.2"/>
</dbReference>
<dbReference type="SUPFAM" id="SSF64518">
    <property type="entry name" value="Phase 1 flagellin"/>
    <property type="match status" value="2"/>
</dbReference>
<gene>
    <name evidence="10" type="ORF">LF65_04821</name>
</gene>
<sequence length="624" mass="67726">MAGLLDTFTIARRGLTVQQGNINTSSHNISNIDTEGYSRQRAVSETTRPFGGMSRFDTTGAGQVGTGAEITSIQRIRDYFIDYQYRSASGDSGFYTQQNQTLSKVEDIFGEPSDTGIQELTSQFFSAFQEVSKTPDKSDVKTVAIKKAQALADAINYTYNQLEKANQDSQKLLESDVSDVNSYLNQINELNKEIRSVSAVGQTPNDLMDKRDNLVDKLSDKFGINLERKNLDTVNLSSTEYPNSAFVKSDPNDLGYSRLSYIDTVTAATDSSGNLTGDVTVKYYPLGNENSDLQTITIKTGSAADAKSLKDELTQCRILITDKDGKLTMKDSSNKEVEVGDGGTVSASQLTELKTKIFQTYKYDTSSGTAVNNVDNNHVKGDIAASQSVQETIQGYMDNLDRLAAALGYSVNALQVGSLDTANTNLSSSELLFVTYDETNKTTTSTDKGLTAKNIRINEDLLADTSKLNCNTSSASGEGDGKRANAIANLNTIKMNFSNIAAGTDLSKIDRKTFLTSIGMSGTTGFSDSECLKLNAGTTGSTVDSYYKSVINNIAVATQEASRQQDTQEGILYDLQDQRSQVSGVSLDEETTNLIQYQHAYQANAKVISTIDELLDVVINGLKK</sequence>
<evidence type="ECO:0000256" key="4">
    <source>
        <dbReference type="ARBA" id="ARBA00016244"/>
    </source>
</evidence>
<dbReference type="PANTHER" id="PTHR30033">
    <property type="entry name" value="FLAGELLAR HOOK-ASSOCIATED PROTEIN 1"/>
    <property type="match status" value="1"/>
</dbReference>
<dbReference type="KEGG" id="cbei:LF65_04821"/>
<proteinExistence type="inferred from homology"/>
<evidence type="ECO:0000259" key="9">
    <source>
        <dbReference type="Pfam" id="PF22638"/>
    </source>
</evidence>
<dbReference type="Pfam" id="PF06429">
    <property type="entry name" value="Flg_bbr_C"/>
    <property type="match status" value="1"/>
</dbReference>
<dbReference type="OrthoDB" id="9802553at2"/>
<accession>A0A0B5QG88</accession>
<dbReference type="EMBL" id="CP010086">
    <property type="protein sequence ID" value="AJH01350.1"/>
    <property type="molecule type" value="Genomic_DNA"/>
</dbReference>
<evidence type="ECO:0000256" key="5">
    <source>
        <dbReference type="ARBA" id="ARBA00022525"/>
    </source>
</evidence>
<reference evidence="11" key="1">
    <citation type="submission" date="2014-12" db="EMBL/GenBank/DDBJ databases">
        <title>Genome sequence of Clostridium beijerinckii strain 59B.</title>
        <authorList>
            <person name="Little G.T."/>
            <person name="Minton N.P."/>
        </authorList>
    </citation>
    <scope>NUCLEOTIDE SEQUENCE [LARGE SCALE GENOMIC DNA]</scope>
    <source>
        <strain evidence="11">59B</strain>
    </source>
</reference>
<evidence type="ECO:0000256" key="2">
    <source>
        <dbReference type="ARBA" id="ARBA00004613"/>
    </source>
</evidence>
<evidence type="ECO:0000256" key="6">
    <source>
        <dbReference type="ARBA" id="ARBA00023143"/>
    </source>
</evidence>
<dbReference type="Proteomes" id="UP000031866">
    <property type="component" value="Chromosome"/>
</dbReference>
<dbReference type="GO" id="GO:0009424">
    <property type="term" value="C:bacterial-type flagellum hook"/>
    <property type="evidence" value="ECO:0007669"/>
    <property type="project" value="InterPro"/>
</dbReference>
<keyword evidence="10" id="KW-0966">Cell projection</keyword>
<name>A0A0B5QG88_CLOBE</name>
<dbReference type="STRING" id="1520.LF65_04821"/>
<dbReference type="InterPro" id="IPR053927">
    <property type="entry name" value="FlgK_helical"/>
</dbReference>
<organism evidence="10 11">
    <name type="scientific">Clostridium beijerinckii</name>
    <name type="common">Clostridium MP</name>
    <dbReference type="NCBI Taxonomy" id="1520"/>
    <lineage>
        <taxon>Bacteria</taxon>
        <taxon>Bacillati</taxon>
        <taxon>Bacillota</taxon>
        <taxon>Clostridia</taxon>
        <taxon>Eubacteriales</taxon>
        <taxon>Clostridiaceae</taxon>
        <taxon>Clostridium</taxon>
    </lineage>
</organism>
<keyword evidence="7" id="KW-0175">Coiled coil</keyword>
<keyword evidence="5" id="KW-0964">Secreted</keyword>